<evidence type="ECO:0000313" key="1">
    <source>
        <dbReference type="EMBL" id="GBN94837.1"/>
    </source>
</evidence>
<name>A0A4Y2T2R0_ARAVE</name>
<sequence>MDRNPLGFSAWVESHPLDAHFSVRISNFLNHDQRKLLQQMKATAKTEVRAAECLGDRLHNRCTSARGDSNPILSDATIFSVKISNSLAYDRKEALQSVWLLLAASTNPRLKDDLESIGSARVENPIPSPECLIFSSRLEFVNFTIDRKSASSRSDEVAGVVKAMDC</sequence>
<organism evidence="1 2">
    <name type="scientific">Araneus ventricosus</name>
    <name type="common">Orbweaver spider</name>
    <name type="synonym">Epeira ventricosa</name>
    <dbReference type="NCBI Taxonomy" id="182803"/>
    <lineage>
        <taxon>Eukaryota</taxon>
        <taxon>Metazoa</taxon>
        <taxon>Ecdysozoa</taxon>
        <taxon>Arthropoda</taxon>
        <taxon>Chelicerata</taxon>
        <taxon>Arachnida</taxon>
        <taxon>Araneae</taxon>
        <taxon>Araneomorphae</taxon>
        <taxon>Entelegynae</taxon>
        <taxon>Araneoidea</taxon>
        <taxon>Araneidae</taxon>
        <taxon>Araneus</taxon>
    </lineage>
</organism>
<dbReference type="EMBL" id="BGPR01025711">
    <property type="protein sequence ID" value="GBN94837.1"/>
    <property type="molecule type" value="Genomic_DNA"/>
</dbReference>
<keyword evidence="2" id="KW-1185">Reference proteome</keyword>
<gene>
    <name evidence="1" type="ORF">AVEN_264634_1</name>
</gene>
<proteinExistence type="predicted"/>
<protein>
    <submittedName>
        <fullName evidence="1">Uncharacterized protein</fullName>
    </submittedName>
</protein>
<dbReference type="AlphaFoldDB" id="A0A4Y2T2R0"/>
<dbReference type="Proteomes" id="UP000499080">
    <property type="component" value="Unassembled WGS sequence"/>
</dbReference>
<accession>A0A4Y2T2R0</accession>
<comment type="caution">
    <text evidence="1">The sequence shown here is derived from an EMBL/GenBank/DDBJ whole genome shotgun (WGS) entry which is preliminary data.</text>
</comment>
<evidence type="ECO:0000313" key="2">
    <source>
        <dbReference type="Proteomes" id="UP000499080"/>
    </source>
</evidence>
<reference evidence="1 2" key="1">
    <citation type="journal article" date="2019" name="Sci. Rep.">
        <title>Orb-weaving spider Araneus ventricosus genome elucidates the spidroin gene catalogue.</title>
        <authorList>
            <person name="Kono N."/>
            <person name="Nakamura H."/>
            <person name="Ohtoshi R."/>
            <person name="Moran D.A.P."/>
            <person name="Shinohara A."/>
            <person name="Yoshida Y."/>
            <person name="Fujiwara M."/>
            <person name="Mori M."/>
            <person name="Tomita M."/>
            <person name="Arakawa K."/>
        </authorList>
    </citation>
    <scope>NUCLEOTIDE SEQUENCE [LARGE SCALE GENOMIC DNA]</scope>
</reference>